<sequence>MDIVGTLERAGRSAVSVYRRTGADVPFGDPLPSHGTEMEGWFWRLSDPATGRVVIALCSANRHACGDWSTAAIALHPGGVVRSSAIDSVRADQNEFRVQARSGGDFVDASREALVMSIGDCSLDLTFEDRHEWSGAFGGSGFVSAVPFLNQYWHPYRLGGHASGTVRCGDQQWTFTDATLYGERNWGAGFPRRWWWGQAHDFGDADVCVAFSGGLLEFGPLRGHVTGVVVRLPDRLLRITPPAWVSYSGGEDRWRIRARTLRYSVELDGQGTAEGPHVLPVPLPAERRNIDSDYEYLAGTLRCRVREWGRVIFDGTTDLAALEVGSRPD</sequence>
<evidence type="ECO:0000313" key="2">
    <source>
        <dbReference type="Proteomes" id="UP000466931"/>
    </source>
</evidence>
<name>A0A7I7Y2E2_9MYCO</name>
<accession>A0A7I7Y2E2</accession>
<dbReference type="RefSeq" id="WP_085151838.1">
    <property type="nucleotide sequence ID" value="NZ_AP022612.1"/>
</dbReference>
<dbReference type="PANTHER" id="PTHR35309">
    <property type="match status" value="1"/>
</dbReference>
<proteinExistence type="predicted"/>
<dbReference type="EMBL" id="AP022612">
    <property type="protein sequence ID" value="BBZ35786.1"/>
    <property type="molecule type" value="Genomic_DNA"/>
</dbReference>
<dbReference type="PANTHER" id="PTHR35309:SF4">
    <property type="entry name" value="TOCOPHEROL CYCLASE"/>
    <property type="match status" value="1"/>
</dbReference>
<organism evidence="1 2">
    <name type="scientific">Mycolicibacterium confluentis</name>
    <dbReference type="NCBI Taxonomy" id="28047"/>
    <lineage>
        <taxon>Bacteria</taxon>
        <taxon>Bacillati</taxon>
        <taxon>Actinomycetota</taxon>
        <taxon>Actinomycetes</taxon>
        <taxon>Mycobacteriales</taxon>
        <taxon>Mycobacteriaceae</taxon>
        <taxon>Mycolicibacterium</taxon>
    </lineage>
</organism>
<keyword evidence="2" id="KW-1185">Reference proteome</keyword>
<dbReference type="Pfam" id="PF14249">
    <property type="entry name" value="Tocopherol_cycl"/>
    <property type="match status" value="1"/>
</dbReference>
<reference evidence="1" key="2">
    <citation type="submission" date="2020-02" db="EMBL/GenBank/DDBJ databases">
        <authorList>
            <person name="Matsumoto Y."/>
            <person name="Motooka D."/>
            <person name="Nakamura S."/>
        </authorList>
    </citation>
    <scope>NUCLEOTIDE SEQUENCE</scope>
    <source>
        <strain evidence="1">JCM 13671</strain>
    </source>
</reference>
<dbReference type="InterPro" id="IPR025893">
    <property type="entry name" value="Tocopherol_cyclase"/>
</dbReference>
<evidence type="ECO:0000313" key="1">
    <source>
        <dbReference type="EMBL" id="BBZ35786.1"/>
    </source>
</evidence>
<dbReference type="AlphaFoldDB" id="A0A7I7Y2E2"/>
<dbReference type="Proteomes" id="UP000466931">
    <property type="component" value="Chromosome"/>
</dbReference>
<dbReference type="OrthoDB" id="9772627at2"/>
<protein>
    <submittedName>
        <fullName evidence="1">Uncharacterized protein</fullName>
    </submittedName>
</protein>
<dbReference type="GO" id="GO:0009976">
    <property type="term" value="F:tocopherol cyclase activity"/>
    <property type="evidence" value="ECO:0007669"/>
    <property type="project" value="InterPro"/>
</dbReference>
<gene>
    <name evidence="1" type="ORF">MCNF_43910</name>
</gene>
<dbReference type="SUPFAM" id="SSF159245">
    <property type="entry name" value="AttH-like"/>
    <property type="match status" value="1"/>
</dbReference>
<reference evidence="1" key="1">
    <citation type="journal article" date="2019" name="Emerg. Microbes Infect.">
        <title>Comprehensive subspecies identification of 175 nontuberculous mycobacteria species based on 7547 genomic profiles.</title>
        <authorList>
            <person name="Matsumoto Y."/>
            <person name="Kinjo T."/>
            <person name="Motooka D."/>
            <person name="Nabeya D."/>
            <person name="Jung N."/>
            <person name="Uechi K."/>
            <person name="Horii T."/>
            <person name="Iida T."/>
            <person name="Fujita J."/>
            <person name="Nakamura S."/>
        </authorList>
    </citation>
    <scope>NUCLEOTIDE SEQUENCE [LARGE SCALE GENOMIC DNA]</scope>
    <source>
        <strain evidence="1">JCM 13671</strain>
    </source>
</reference>